<dbReference type="FunFam" id="3.40.50.300:FF:000421">
    <property type="entry name" value="Branched-chain amino acid ABC transporter ATP-binding protein"/>
    <property type="match status" value="1"/>
</dbReference>
<dbReference type="PROSITE" id="PS00211">
    <property type="entry name" value="ABC_TRANSPORTER_1"/>
    <property type="match status" value="2"/>
</dbReference>
<dbReference type="EMBL" id="PDCP01000089">
    <property type="protein sequence ID" value="PEG33838.1"/>
    <property type="molecule type" value="Genomic_DNA"/>
</dbReference>
<feature type="domain" description="ABC transporter" evidence="6">
    <location>
        <begin position="331"/>
        <end position="562"/>
    </location>
</feature>
<dbReference type="OrthoDB" id="3396710at2"/>
<keyword evidence="2" id="KW-0813">Transport</keyword>
<dbReference type="InterPro" id="IPR017871">
    <property type="entry name" value="ABC_transporter-like_CS"/>
</dbReference>
<dbReference type="PANTHER" id="PTHR43820:SF4">
    <property type="entry name" value="HIGH-AFFINITY BRANCHED-CHAIN AMINO ACID TRANSPORT ATP-BINDING PROTEIN LIVF"/>
    <property type="match status" value="1"/>
</dbReference>
<dbReference type="Pfam" id="PF00005">
    <property type="entry name" value="ABC_tran"/>
    <property type="match status" value="2"/>
</dbReference>
<dbReference type="InterPro" id="IPR027417">
    <property type="entry name" value="P-loop_NTPase"/>
</dbReference>
<dbReference type="AlphaFoldDB" id="A0A2A7MRT7"/>
<dbReference type="PROSITE" id="PS50893">
    <property type="entry name" value="ABC_TRANSPORTER_2"/>
    <property type="match status" value="2"/>
</dbReference>
<proteinExistence type="inferred from homology"/>
<evidence type="ECO:0000256" key="1">
    <source>
        <dbReference type="ARBA" id="ARBA00005417"/>
    </source>
</evidence>
<name>A0A2A7MRT7_MYCAG</name>
<dbReference type="GO" id="GO:0015658">
    <property type="term" value="F:branched-chain amino acid transmembrane transporter activity"/>
    <property type="evidence" value="ECO:0007669"/>
    <property type="project" value="TreeGrafter"/>
</dbReference>
<dbReference type="Gene3D" id="3.40.50.300">
    <property type="entry name" value="P-loop containing nucleotide triphosphate hydrolases"/>
    <property type="match status" value="2"/>
</dbReference>
<organism evidence="7 8">
    <name type="scientific">Mycolicibacterium agri</name>
    <name type="common">Mycobacterium agri</name>
    <dbReference type="NCBI Taxonomy" id="36811"/>
    <lineage>
        <taxon>Bacteria</taxon>
        <taxon>Bacillati</taxon>
        <taxon>Actinomycetota</taxon>
        <taxon>Actinomycetes</taxon>
        <taxon>Mycobacteriales</taxon>
        <taxon>Mycobacteriaceae</taxon>
        <taxon>Mycolicibacterium</taxon>
    </lineage>
</organism>
<dbReference type="InterPro" id="IPR003593">
    <property type="entry name" value="AAA+_ATPase"/>
</dbReference>
<evidence type="ECO:0000256" key="5">
    <source>
        <dbReference type="ARBA" id="ARBA00022970"/>
    </source>
</evidence>
<sequence>MVRSGTGGSRAIHPCRFGPDARRRVSSAGLPRLAPGTQPRCGGDGVTAGALLELNGIRRAFGGVVAVDVDHIAVARAKLTALIGPNGAGKSTLFNIITGFESHDAGAWSFDGHDITGMRAHRIARLGMVRTFQLTRLIPGTTVLDNMLLAAQGQAGERLGLAGLRRVWRSQERAGTELAERLLERFRLADKRHEDAAGLSGGQRRLLEMARALMAEPRALLLDEPLAGVNPALRETIMAHLTSLRDDGLTILFIEHDMDAVMGVSDHVICLAAGRKIAEGTPTAVASDPAVVEAYLGKGHSAPKETAGPVKVTAVTADHTKPQTAATRPQLLIDNVTAGYVTGAPIIRELSAEVNAGEIVAIIGPNGAGKSTLLKAVAGVVNVSGGTIEIGGTRIDGLAAHQRVAHGLGYVPQSDNVFASLTVLENLRMGGYRRPNQVHSAVESVLDVFPGLSGMLGETAGALSGGQRQMVAMARALVGAPRVLLLDEPSAGLSPTAQEAAFDHVRTIAATGVAVCIVEQNARECLAISDRAYVLEQGRVALTGTGQSLLSDDRVIDLYLGSMRKPSSRQ</sequence>
<comment type="similarity">
    <text evidence="1">Belongs to the ABC transporter superfamily.</text>
</comment>
<dbReference type="InterPro" id="IPR052156">
    <property type="entry name" value="BCAA_Transport_ATP-bd_LivF"/>
</dbReference>
<protein>
    <submittedName>
        <fullName evidence="7">Branched-chain amino acid transporter ATP-binding protein</fullName>
    </submittedName>
</protein>
<dbReference type="SUPFAM" id="SSF52540">
    <property type="entry name" value="P-loop containing nucleoside triphosphate hydrolases"/>
    <property type="match status" value="2"/>
</dbReference>
<evidence type="ECO:0000259" key="6">
    <source>
        <dbReference type="PROSITE" id="PS50893"/>
    </source>
</evidence>
<dbReference type="InterPro" id="IPR003439">
    <property type="entry name" value="ABC_transporter-like_ATP-bd"/>
</dbReference>
<evidence type="ECO:0000256" key="3">
    <source>
        <dbReference type="ARBA" id="ARBA00022741"/>
    </source>
</evidence>
<accession>A0A2A7MRT7</accession>
<evidence type="ECO:0000313" key="8">
    <source>
        <dbReference type="Proteomes" id="UP000220914"/>
    </source>
</evidence>
<dbReference type="GO" id="GO:0005524">
    <property type="term" value="F:ATP binding"/>
    <property type="evidence" value="ECO:0007669"/>
    <property type="project" value="UniProtKB-KW"/>
</dbReference>
<dbReference type="SMART" id="SM00382">
    <property type="entry name" value="AAA"/>
    <property type="match status" value="2"/>
</dbReference>
<keyword evidence="3" id="KW-0547">Nucleotide-binding</keyword>
<gene>
    <name evidence="7" type="ORF">CQY20_28560</name>
</gene>
<dbReference type="Proteomes" id="UP000220914">
    <property type="component" value="Unassembled WGS sequence"/>
</dbReference>
<keyword evidence="8" id="KW-1185">Reference proteome</keyword>
<dbReference type="InterPro" id="IPR032823">
    <property type="entry name" value="BCA_ABC_TP_C"/>
</dbReference>
<keyword evidence="4 7" id="KW-0067">ATP-binding</keyword>
<dbReference type="GO" id="GO:0016887">
    <property type="term" value="F:ATP hydrolysis activity"/>
    <property type="evidence" value="ECO:0007669"/>
    <property type="project" value="InterPro"/>
</dbReference>
<comment type="caution">
    <text evidence="7">The sequence shown here is derived from an EMBL/GenBank/DDBJ whole genome shotgun (WGS) entry which is preliminary data.</text>
</comment>
<keyword evidence="5" id="KW-0029">Amino-acid transport</keyword>
<dbReference type="CDD" id="cd03219">
    <property type="entry name" value="ABC_Mj1267_LivG_branched"/>
    <property type="match status" value="1"/>
</dbReference>
<feature type="domain" description="ABC transporter" evidence="6">
    <location>
        <begin position="52"/>
        <end position="298"/>
    </location>
</feature>
<evidence type="ECO:0000256" key="2">
    <source>
        <dbReference type="ARBA" id="ARBA00022448"/>
    </source>
</evidence>
<dbReference type="Pfam" id="PF12399">
    <property type="entry name" value="BCA_ABC_TP_C"/>
    <property type="match status" value="1"/>
</dbReference>
<evidence type="ECO:0000256" key="4">
    <source>
        <dbReference type="ARBA" id="ARBA00022840"/>
    </source>
</evidence>
<dbReference type="GO" id="GO:0015807">
    <property type="term" value="P:L-amino acid transport"/>
    <property type="evidence" value="ECO:0007669"/>
    <property type="project" value="TreeGrafter"/>
</dbReference>
<dbReference type="CDD" id="cd03224">
    <property type="entry name" value="ABC_TM1139_LivF_branched"/>
    <property type="match status" value="1"/>
</dbReference>
<dbReference type="PANTHER" id="PTHR43820">
    <property type="entry name" value="HIGH-AFFINITY BRANCHED-CHAIN AMINO ACID TRANSPORT ATP-BINDING PROTEIN LIVF"/>
    <property type="match status" value="1"/>
</dbReference>
<evidence type="ECO:0000313" key="7">
    <source>
        <dbReference type="EMBL" id="PEG33838.1"/>
    </source>
</evidence>
<reference evidence="7 8" key="1">
    <citation type="submission" date="2017-10" db="EMBL/GenBank/DDBJ databases">
        <title>The new phylogeny of genus Mycobacterium.</title>
        <authorList>
            <person name="Tortoli E."/>
            <person name="Trovato A."/>
            <person name="Cirillo D.M."/>
        </authorList>
    </citation>
    <scope>NUCLEOTIDE SEQUENCE [LARGE SCALE GENOMIC DNA]</scope>
    <source>
        <strain evidence="7 8">CCUG37673</strain>
    </source>
</reference>